<protein>
    <submittedName>
        <fullName evidence="4">Leucine-rich repeat-containing protein DDB_G0290503</fullName>
    </submittedName>
</protein>
<evidence type="ECO:0000256" key="2">
    <source>
        <dbReference type="SAM" id="MobiDB-lite"/>
    </source>
</evidence>
<accession>A0AAJ6VZP0</accession>
<evidence type="ECO:0000313" key="4">
    <source>
        <dbReference type="RefSeq" id="XP_003746808.1"/>
    </source>
</evidence>
<evidence type="ECO:0000256" key="1">
    <source>
        <dbReference type="SAM" id="Coils"/>
    </source>
</evidence>
<dbReference type="GeneID" id="100908001"/>
<keyword evidence="1" id="KW-0175">Coiled coil</keyword>
<sequence>MDEQQNSMFESTRIKTPKSSKNALGETHVESIRQDLENSLTIEGKEESASPPKSVALRDKLSGLNSKLSSYVVDAKKTESRLAESLRKCRVLEEANTALKEDSRQQIEFLRSQLDEQIRKTVLAEEQRYGAEQRLEQSLKLSNQTKSELESCKKRAEELEDSLNAERRGSKATLAELVELREQRLQERTEYNELKQQMVKLKIEHAELQERFKISSAELTMNQTKLGEFQKQIQYTADEVKVKLAEQMQRLEKKFSDQMSDKLRERQTEIANLKAEIQNKLDKIQQMSARIRDFELLRIQLDEQRKRAEAAESEATEWRQKLVESENRLQQRECEYAKHSEHERRRREKLNRKLLTQARTQDEVRQELETYRRLIEHLDQGGLAECFNISSQETAAASPSSPKSPLGRRHLHGAALNSPDARSMLLRKALTPRKRSLSGDSDSLMKILNTGRRQAHES</sequence>
<feature type="compositionally biased region" description="Polar residues" evidence="2">
    <location>
        <begin position="1"/>
        <end position="10"/>
    </location>
</feature>
<dbReference type="RefSeq" id="XP_003746808.1">
    <property type="nucleotide sequence ID" value="XM_003746760.2"/>
</dbReference>
<gene>
    <name evidence="4" type="primary">LOC100908001</name>
</gene>
<feature type="compositionally biased region" description="Low complexity" evidence="2">
    <location>
        <begin position="395"/>
        <end position="405"/>
    </location>
</feature>
<dbReference type="KEGG" id="goe:100908001"/>
<dbReference type="Proteomes" id="UP000694867">
    <property type="component" value="Unplaced"/>
</dbReference>
<feature type="coiled-coil region" evidence="1">
    <location>
        <begin position="75"/>
        <end position="211"/>
    </location>
</feature>
<feature type="compositionally biased region" description="Basic and acidic residues" evidence="2">
    <location>
        <begin position="27"/>
        <end position="36"/>
    </location>
</feature>
<evidence type="ECO:0000313" key="3">
    <source>
        <dbReference type="Proteomes" id="UP000694867"/>
    </source>
</evidence>
<keyword evidence="3" id="KW-1185">Reference proteome</keyword>
<proteinExistence type="predicted"/>
<feature type="coiled-coil region" evidence="1">
    <location>
        <begin position="256"/>
        <end position="335"/>
    </location>
</feature>
<feature type="region of interest" description="Disordered" evidence="2">
    <location>
        <begin position="1"/>
        <end position="58"/>
    </location>
</feature>
<feature type="region of interest" description="Disordered" evidence="2">
    <location>
        <begin position="336"/>
        <end position="362"/>
    </location>
</feature>
<name>A0AAJ6VZP0_9ACAR</name>
<feature type="region of interest" description="Disordered" evidence="2">
    <location>
        <begin position="394"/>
        <end position="458"/>
    </location>
</feature>
<reference evidence="4" key="1">
    <citation type="submission" date="2025-08" db="UniProtKB">
        <authorList>
            <consortium name="RefSeq"/>
        </authorList>
    </citation>
    <scope>IDENTIFICATION</scope>
</reference>
<dbReference type="AlphaFoldDB" id="A0AAJ6VZP0"/>
<organism evidence="3 4">
    <name type="scientific">Galendromus occidentalis</name>
    <name type="common">western predatory mite</name>
    <dbReference type="NCBI Taxonomy" id="34638"/>
    <lineage>
        <taxon>Eukaryota</taxon>
        <taxon>Metazoa</taxon>
        <taxon>Ecdysozoa</taxon>
        <taxon>Arthropoda</taxon>
        <taxon>Chelicerata</taxon>
        <taxon>Arachnida</taxon>
        <taxon>Acari</taxon>
        <taxon>Parasitiformes</taxon>
        <taxon>Mesostigmata</taxon>
        <taxon>Gamasina</taxon>
        <taxon>Phytoseioidea</taxon>
        <taxon>Phytoseiidae</taxon>
        <taxon>Typhlodrominae</taxon>
        <taxon>Galendromus</taxon>
    </lineage>
</organism>